<evidence type="ECO:0000313" key="1">
    <source>
        <dbReference type="EMBL" id="ORZ33113.1"/>
    </source>
</evidence>
<evidence type="ECO:0008006" key="3">
    <source>
        <dbReference type="Google" id="ProtNLM"/>
    </source>
</evidence>
<name>A0A1Y2HHE3_9FUNG</name>
<dbReference type="OrthoDB" id="70387at2759"/>
<dbReference type="InterPro" id="IPR036770">
    <property type="entry name" value="Ankyrin_rpt-contain_sf"/>
</dbReference>
<dbReference type="SUPFAM" id="SSF48403">
    <property type="entry name" value="Ankyrin repeat"/>
    <property type="match status" value="1"/>
</dbReference>
<proteinExistence type="predicted"/>
<organism evidence="1 2">
    <name type="scientific">Catenaria anguillulae PL171</name>
    <dbReference type="NCBI Taxonomy" id="765915"/>
    <lineage>
        <taxon>Eukaryota</taxon>
        <taxon>Fungi</taxon>
        <taxon>Fungi incertae sedis</taxon>
        <taxon>Blastocladiomycota</taxon>
        <taxon>Blastocladiomycetes</taxon>
        <taxon>Blastocladiales</taxon>
        <taxon>Catenariaceae</taxon>
        <taxon>Catenaria</taxon>
    </lineage>
</organism>
<dbReference type="STRING" id="765915.A0A1Y2HHE3"/>
<dbReference type="PANTHER" id="PTHR46586:SF3">
    <property type="entry name" value="ANKYRIN REPEAT-CONTAINING PROTEIN"/>
    <property type="match status" value="1"/>
</dbReference>
<dbReference type="PANTHER" id="PTHR46586">
    <property type="entry name" value="ANKYRIN REPEAT-CONTAINING PROTEIN"/>
    <property type="match status" value="1"/>
</dbReference>
<dbReference type="AlphaFoldDB" id="A0A1Y2HHE3"/>
<dbReference type="Gene3D" id="1.25.40.20">
    <property type="entry name" value="Ankyrin repeat-containing domain"/>
    <property type="match status" value="1"/>
</dbReference>
<reference evidence="1 2" key="1">
    <citation type="submission" date="2016-07" db="EMBL/GenBank/DDBJ databases">
        <title>Pervasive Adenine N6-methylation of Active Genes in Fungi.</title>
        <authorList>
            <consortium name="DOE Joint Genome Institute"/>
            <person name="Mondo S.J."/>
            <person name="Dannebaum R.O."/>
            <person name="Kuo R.C."/>
            <person name="Labutti K."/>
            <person name="Haridas S."/>
            <person name="Kuo A."/>
            <person name="Salamov A."/>
            <person name="Ahrendt S.R."/>
            <person name="Lipzen A."/>
            <person name="Sullivan W."/>
            <person name="Andreopoulos W.B."/>
            <person name="Clum A."/>
            <person name="Lindquist E."/>
            <person name="Daum C."/>
            <person name="Ramamoorthy G.K."/>
            <person name="Gryganskyi A."/>
            <person name="Culley D."/>
            <person name="Magnuson J.K."/>
            <person name="James T.Y."/>
            <person name="O'Malley M.A."/>
            <person name="Stajich J.E."/>
            <person name="Spatafora J.W."/>
            <person name="Visel A."/>
            <person name="Grigoriev I.V."/>
        </authorList>
    </citation>
    <scope>NUCLEOTIDE SEQUENCE [LARGE SCALE GENOMIC DNA]</scope>
    <source>
        <strain evidence="1 2">PL171</strain>
    </source>
</reference>
<evidence type="ECO:0000313" key="2">
    <source>
        <dbReference type="Proteomes" id="UP000193411"/>
    </source>
</evidence>
<dbReference type="InterPro" id="IPR052050">
    <property type="entry name" value="SecEffector_AnkRepeat"/>
</dbReference>
<comment type="caution">
    <text evidence="1">The sequence shown here is derived from an EMBL/GenBank/DDBJ whole genome shotgun (WGS) entry which is preliminary data.</text>
</comment>
<sequence>MQIDADATVGHKPTWDHATTSVDHANVSMDDADDPDSDIPDELGVLESYLMVVNDLAITQAVAVLAHPDHNIVEYCMDGQIDQVRLHLNYAQQGRLYLSDSVLSECIDGASANGDLDMLELLTGAFPGRKFYHSVQAMDQASAGGHIDCLNWWLARKDTFKLRYSPAAMDSATEAGLVDVLDWWLASGLQLKYSFEGLDGAFLLGQLPAIEWWWRHRDQLDGVEWNNIMLANACRGNQVDVLQWWIDKEIPFSFDDTIFAWAADEGHVQVLDFWHKWLVEENPEILQEIMAENNIGMRCRSAPSLPVLNWLDIHGFSIYSFHWIAMASKTGQLDVLKWFFDKGLLEQWYDYRVIDNASSAGHVDILQWILTTGLAPVYTTEALNDASRNGRMDVLRWWFESGLEIKYSRKALDGASQNGHLEVLKLWKASGRPLEHSQDAIDQASKYGYLDILDWWVDEANVPLQYTEAAINGASQEGRVDVLAWWLARSKSHNLKLYYTELAFKTKFVPCLDWWLSSGLELKYSADSCIQLGDPSPIVDWWIKSGLEIKHSTSPARLGSMMATLGEVEYWEQLGFPVNLQYDPGAGWDGSVAWTPFPYIEWVGRWHYSPDDETVHIYDWVNDHAERHATNCKPAGNVN</sequence>
<dbReference type="Proteomes" id="UP000193411">
    <property type="component" value="Unassembled WGS sequence"/>
</dbReference>
<dbReference type="EMBL" id="MCFL01000038">
    <property type="protein sequence ID" value="ORZ33113.1"/>
    <property type="molecule type" value="Genomic_DNA"/>
</dbReference>
<gene>
    <name evidence="1" type="ORF">BCR44DRAFT_1438793</name>
</gene>
<accession>A0A1Y2HHE3</accession>
<protein>
    <recommendedName>
        <fullName evidence="3">Ankyrin repeat-containing domain protein</fullName>
    </recommendedName>
</protein>
<keyword evidence="2" id="KW-1185">Reference proteome</keyword>